<keyword evidence="1" id="KW-0812">Transmembrane</keyword>
<dbReference type="Proteomes" id="UP001143480">
    <property type="component" value="Unassembled WGS sequence"/>
</dbReference>
<proteinExistence type="predicted"/>
<sequence length="249" mass="25873">MRWARRGDTPEWVPLGKEGRHAGVVFGGWQWGGLASRIVSRRGIAGMAGFAVAAVGAFVVVDRGGGTERFADLPGGVDVRLVGRFTPVQVERLGQLPEAAAVECDDTLYDVGIATGRLNLGQVTVLTAVKSAGLQRAALVQGRGVQGDAEMLAVDGRGLRLGERVTVTRGGRGVAGTVVGVVARPSGQPDAVALLPAAAMARLDGRSGCGEVVVQLKRRSQATAFQRAARGVVGRDSVVTYDESLRGHV</sequence>
<reference evidence="2" key="2">
    <citation type="submission" date="2023-01" db="EMBL/GenBank/DDBJ databases">
        <authorList>
            <person name="Sun Q."/>
            <person name="Evtushenko L."/>
        </authorList>
    </citation>
    <scope>NUCLEOTIDE SEQUENCE</scope>
    <source>
        <strain evidence="2">VKM Ac-1321</strain>
    </source>
</reference>
<accession>A0A9W6KLH0</accession>
<reference evidence="2" key="1">
    <citation type="journal article" date="2014" name="Int. J. Syst. Evol. Microbiol.">
        <title>Complete genome sequence of Corynebacterium casei LMG S-19264T (=DSM 44701T), isolated from a smear-ripened cheese.</title>
        <authorList>
            <consortium name="US DOE Joint Genome Institute (JGI-PGF)"/>
            <person name="Walter F."/>
            <person name="Albersmeier A."/>
            <person name="Kalinowski J."/>
            <person name="Ruckert C."/>
        </authorList>
    </citation>
    <scope>NUCLEOTIDE SEQUENCE</scope>
    <source>
        <strain evidence="2">VKM Ac-1321</strain>
    </source>
</reference>
<dbReference type="EMBL" id="BSFP01000033">
    <property type="protein sequence ID" value="GLL03363.1"/>
    <property type="molecule type" value="Genomic_DNA"/>
</dbReference>
<organism evidence="2 3">
    <name type="scientific">Dactylosporangium matsuzakiense</name>
    <dbReference type="NCBI Taxonomy" id="53360"/>
    <lineage>
        <taxon>Bacteria</taxon>
        <taxon>Bacillati</taxon>
        <taxon>Actinomycetota</taxon>
        <taxon>Actinomycetes</taxon>
        <taxon>Micromonosporales</taxon>
        <taxon>Micromonosporaceae</taxon>
        <taxon>Dactylosporangium</taxon>
    </lineage>
</organism>
<feature type="transmembrane region" description="Helical" evidence="1">
    <location>
        <begin position="44"/>
        <end position="61"/>
    </location>
</feature>
<evidence type="ECO:0000313" key="3">
    <source>
        <dbReference type="Proteomes" id="UP001143480"/>
    </source>
</evidence>
<keyword evidence="3" id="KW-1185">Reference proteome</keyword>
<protein>
    <submittedName>
        <fullName evidence="2">Uncharacterized protein</fullName>
    </submittedName>
</protein>
<comment type="caution">
    <text evidence="2">The sequence shown here is derived from an EMBL/GenBank/DDBJ whole genome shotgun (WGS) entry which is preliminary data.</text>
</comment>
<keyword evidence="1" id="KW-1133">Transmembrane helix</keyword>
<dbReference type="AlphaFoldDB" id="A0A9W6KLH0"/>
<evidence type="ECO:0000313" key="2">
    <source>
        <dbReference type="EMBL" id="GLL03363.1"/>
    </source>
</evidence>
<keyword evidence="1" id="KW-0472">Membrane</keyword>
<name>A0A9W6KLH0_9ACTN</name>
<evidence type="ECO:0000256" key="1">
    <source>
        <dbReference type="SAM" id="Phobius"/>
    </source>
</evidence>
<gene>
    <name evidence="2" type="ORF">GCM10017581_051080</name>
</gene>